<gene>
    <name evidence="7" type="primary">TSSC1</name>
    <name evidence="7" type="ORF">LPJ61_001010</name>
</gene>
<evidence type="ECO:0000313" key="7">
    <source>
        <dbReference type="EMBL" id="KAJ1734559.1"/>
    </source>
</evidence>
<name>A0A9W7YF72_9FUNG</name>
<proteinExistence type="inferred from homology"/>
<protein>
    <submittedName>
        <fullName evidence="7">Protein tssc1</fullName>
    </submittedName>
</protein>
<dbReference type="EMBL" id="JANBOI010000068">
    <property type="protein sequence ID" value="KAJ1734559.1"/>
    <property type="molecule type" value="Genomic_DNA"/>
</dbReference>
<feature type="repeat" description="WD" evidence="4">
    <location>
        <begin position="266"/>
        <end position="297"/>
    </location>
</feature>
<dbReference type="GO" id="GO:0016567">
    <property type="term" value="P:protein ubiquitination"/>
    <property type="evidence" value="ECO:0007669"/>
    <property type="project" value="TreeGrafter"/>
</dbReference>
<dbReference type="AlphaFoldDB" id="A0A9W7YF72"/>
<dbReference type="Pfam" id="PF23609">
    <property type="entry name" value="Beta-prop_EIPR1"/>
    <property type="match status" value="1"/>
</dbReference>
<comment type="caution">
    <text evidence="7">The sequence shown here is derived from an EMBL/GenBank/DDBJ whole genome shotgun (WGS) entry which is preliminary data.</text>
</comment>
<dbReference type="Pfam" id="PF00400">
    <property type="entry name" value="WD40"/>
    <property type="match status" value="1"/>
</dbReference>
<accession>A0A9W7YF72</accession>
<evidence type="ECO:0000313" key="8">
    <source>
        <dbReference type="Proteomes" id="UP001143981"/>
    </source>
</evidence>
<dbReference type="InterPro" id="IPR036322">
    <property type="entry name" value="WD40_repeat_dom_sf"/>
</dbReference>
<comment type="similarity">
    <text evidence="1">Belongs to the WD repeat EIPR1 family.</text>
</comment>
<organism evidence="7 8">
    <name type="scientific">Coemansia biformis</name>
    <dbReference type="NCBI Taxonomy" id="1286918"/>
    <lineage>
        <taxon>Eukaryota</taxon>
        <taxon>Fungi</taxon>
        <taxon>Fungi incertae sedis</taxon>
        <taxon>Zoopagomycota</taxon>
        <taxon>Kickxellomycotina</taxon>
        <taxon>Kickxellomycetes</taxon>
        <taxon>Kickxellales</taxon>
        <taxon>Kickxellaceae</taxon>
        <taxon>Coemansia</taxon>
    </lineage>
</organism>
<dbReference type="PROSITE" id="PS00678">
    <property type="entry name" value="WD_REPEATS_1"/>
    <property type="match status" value="1"/>
</dbReference>
<dbReference type="SMART" id="SM00320">
    <property type="entry name" value="WD40"/>
    <property type="match status" value="4"/>
</dbReference>
<evidence type="ECO:0000256" key="2">
    <source>
        <dbReference type="ARBA" id="ARBA00022574"/>
    </source>
</evidence>
<feature type="repeat" description="WD" evidence="4">
    <location>
        <begin position="222"/>
        <end position="264"/>
    </location>
</feature>
<evidence type="ECO:0000256" key="4">
    <source>
        <dbReference type="PROSITE-ProRule" id="PRU00221"/>
    </source>
</evidence>
<sequence>MEDDRGTSHVYGIERHTLCLAAVAGDSARNRFVLGTLGITEPCEIHLVDFDDDEGALRSLVYKHPRGVRALAAAPWDPAQLLVVGSGAGASGAAPAELVALPDVPAGTFPSPEAPEQPTTLVAGLGDAASEQPAPHAVVCHPAAHCREAATVSSTGVRVWDFAQAGPQASHAILAARHAMDEIEAAAWNPTAAAQLATADGMCVRTWDMRAEPRSQQTMAIEYAHSGKVRSLDYNPNLPYILATGGDDGSVRVWDARSPAAALLDIANHTHWVYSVAFNPNHDQLLLTAGADGLVNLESVVSVSSAQVVAGMAAASIGERPQSPARGGSPQPAGDSGSDGGRSGAEDDGIGRATDGLVVQLDDHETSVYAARWSAADPWVFASLSFDGRMVINTVPQSEKFKILL</sequence>
<reference evidence="7" key="1">
    <citation type="submission" date="2022-07" db="EMBL/GenBank/DDBJ databases">
        <title>Phylogenomic reconstructions and comparative analyses of Kickxellomycotina fungi.</title>
        <authorList>
            <person name="Reynolds N.K."/>
            <person name="Stajich J.E."/>
            <person name="Barry K."/>
            <person name="Grigoriev I.V."/>
            <person name="Crous P."/>
            <person name="Smith M.E."/>
        </authorList>
    </citation>
    <scope>NUCLEOTIDE SEQUENCE</scope>
    <source>
        <strain evidence="7">BCRC 34381</strain>
    </source>
</reference>
<feature type="domain" description="EIPR1-like beta-propeller" evidence="6">
    <location>
        <begin position="7"/>
        <end position="297"/>
    </location>
</feature>
<dbReference type="InterPro" id="IPR015943">
    <property type="entry name" value="WD40/YVTN_repeat-like_dom_sf"/>
</dbReference>
<dbReference type="PANTHER" id="PTHR14205">
    <property type="entry name" value="WD-REPEAT PROTEIN"/>
    <property type="match status" value="1"/>
</dbReference>
<evidence type="ECO:0000256" key="1">
    <source>
        <dbReference type="ARBA" id="ARBA00005672"/>
    </source>
</evidence>
<dbReference type="Gene3D" id="2.130.10.10">
    <property type="entry name" value="YVTN repeat-like/Quinoprotein amine dehydrogenase"/>
    <property type="match status" value="1"/>
</dbReference>
<evidence type="ECO:0000259" key="6">
    <source>
        <dbReference type="Pfam" id="PF23609"/>
    </source>
</evidence>
<feature type="region of interest" description="Disordered" evidence="5">
    <location>
        <begin position="316"/>
        <end position="349"/>
    </location>
</feature>
<dbReference type="Proteomes" id="UP001143981">
    <property type="component" value="Unassembled WGS sequence"/>
</dbReference>
<dbReference type="PROSITE" id="PS50082">
    <property type="entry name" value="WD_REPEATS_2"/>
    <property type="match status" value="2"/>
</dbReference>
<dbReference type="OrthoDB" id="427795at2759"/>
<dbReference type="PANTHER" id="PTHR14205:SF15">
    <property type="entry name" value="EARP AND GARP COMPLEX-INTERACTING PROTEIN 1"/>
    <property type="match status" value="1"/>
</dbReference>
<dbReference type="InterPro" id="IPR019775">
    <property type="entry name" value="WD40_repeat_CS"/>
</dbReference>
<dbReference type="InterPro" id="IPR040323">
    <property type="entry name" value="EIPR1"/>
</dbReference>
<dbReference type="InterPro" id="IPR059104">
    <property type="entry name" value="Beta-prop_EIPR1-like"/>
</dbReference>
<dbReference type="PROSITE" id="PS50294">
    <property type="entry name" value="WD_REPEATS_REGION"/>
    <property type="match status" value="1"/>
</dbReference>
<evidence type="ECO:0000256" key="5">
    <source>
        <dbReference type="SAM" id="MobiDB-lite"/>
    </source>
</evidence>
<dbReference type="SUPFAM" id="SSF50978">
    <property type="entry name" value="WD40 repeat-like"/>
    <property type="match status" value="1"/>
</dbReference>
<keyword evidence="3" id="KW-0677">Repeat</keyword>
<keyword evidence="2 4" id="KW-0853">WD repeat</keyword>
<keyword evidence="8" id="KW-1185">Reference proteome</keyword>
<evidence type="ECO:0000256" key="3">
    <source>
        <dbReference type="ARBA" id="ARBA00022737"/>
    </source>
</evidence>
<dbReference type="InterPro" id="IPR001680">
    <property type="entry name" value="WD40_rpt"/>
</dbReference>